<gene>
    <name evidence="2" type="ORF">SAMN05421779_10478</name>
</gene>
<dbReference type="RefSeq" id="WP_076400539.1">
    <property type="nucleotide sequence ID" value="NZ_FTOA01000004.1"/>
</dbReference>
<dbReference type="EMBL" id="FTOA01000004">
    <property type="protein sequence ID" value="SIS84600.1"/>
    <property type="molecule type" value="Genomic_DNA"/>
</dbReference>
<protein>
    <submittedName>
        <fullName evidence="2">Uncharacterized protein</fullName>
    </submittedName>
</protein>
<reference evidence="2 3" key="1">
    <citation type="submission" date="2017-01" db="EMBL/GenBank/DDBJ databases">
        <authorList>
            <person name="Mah S.A."/>
            <person name="Swanson W.J."/>
            <person name="Moy G.W."/>
            <person name="Vacquier V.D."/>
        </authorList>
    </citation>
    <scope>NUCLEOTIDE SEQUENCE [LARGE SCALE GENOMIC DNA]</scope>
    <source>
        <strain evidence="2 3">DSM 11589</strain>
    </source>
</reference>
<dbReference type="AlphaFoldDB" id="A0A1N7MF04"/>
<feature type="compositionally biased region" description="Low complexity" evidence="1">
    <location>
        <begin position="187"/>
        <end position="198"/>
    </location>
</feature>
<feature type="compositionally biased region" description="Polar residues" evidence="1">
    <location>
        <begin position="176"/>
        <end position="186"/>
    </location>
</feature>
<evidence type="ECO:0000313" key="2">
    <source>
        <dbReference type="EMBL" id="SIS84600.1"/>
    </source>
</evidence>
<accession>A0A1N7MF04</accession>
<proteinExistence type="predicted"/>
<feature type="region of interest" description="Disordered" evidence="1">
    <location>
        <begin position="141"/>
        <end position="244"/>
    </location>
</feature>
<evidence type="ECO:0000256" key="1">
    <source>
        <dbReference type="SAM" id="MobiDB-lite"/>
    </source>
</evidence>
<sequence>MVSSLLSSGSSSRPSYLSALTARTGSSKADDTANSTSASSTPDDSDNRSIADKIQSSMAQRKKQDALDDVLRLKQQMADMAVLELVNPEGAARMYAEMGKKLEHAAGAYSDGTQTLAKLSGDATSLTELSVNADLQAIVNSSTSDATATSSPATDASTSTRTTEDASKAAKKLAEQAQNESSTRQKQMQAYAMASSSAADDHQTLVDMKSLSGTLDERFRHAVKTTEEQDQSEDKKREMDQLESEFAVSQAHTASALDSLGQQITLSRAGGLSLSAPTSVSVLA</sequence>
<dbReference type="Proteomes" id="UP000185678">
    <property type="component" value="Unassembled WGS sequence"/>
</dbReference>
<organism evidence="2 3">
    <name type="scientific">Insolitispirillum peregrinum</name>
    <dbReference type="NCBI Taxonomy" id="80876"/>
    <lineage>
        <taxon>Bacteria</taxon>
        <taxon>Pseudomonadati</taxon>
        <taxon>Pseudomonadota</taxon>
        <taxon>Alphaproteobacteria</taxon>
        <taxon>Rhodospirillales</taxon>
        <taxon>Novispirillaceae</taxon>
        <taxon>Insolitispirillum</taxon>
    </lineage>
</organism>
<evidence type="ECO:0000313" key="3">
    <source>
        <dbReference type="Proteomes" id="UP000185678"/>
    </source>
</evidence>
<feature type="compositionally biased region" description="Basic and acidic residues" evidence="1">
    <location>
        <begin position="215"/>
        <end position="240"/>
    </location>
</feature>
<keyword evidence="3" id="KW-1185">Reference proteome</keyword>
<feature type="region of interest" description="Disordered" evidence="1">
    <location>
        <begin position="1"/>
        <end position="64"/>
    </location>
</feature>
<feature type="compositionally biased region" description="Basic and acidic residues" evidence="1">
    <location>
        <begin position="162"/>
        <end position="174"/>
    </location>
</feature>
<feature type="compositionally biased region" description="Low complexity" evidence="1">
    <location>
        <begin position="1"/>
        <end position="20"/>
    </location>
</feature>
<feature type="compositionally biased region" description="Low complexity" evidence="1">
    <location>
        <begin position="32"/>
        <end position="42"/>
    </location>
</feature>
<name>A0A1N7MF04_9PROT</name>
<feature type="compositionally biased region" description="Low complexity" evidence="1">
    <location>
        <begin position="141"/>
        <end position="161"/>
    </location>
</feature>